<evidence type="ECO:0000256" key="3">
    <source>
        <dbReference type="SAM" id="Phobius"/>
    </source>
</evidence>
<evidence type="ECO:0000256" key="1">
    <source>
        <dbReference type="ARBA" id="ARBA00008858"/>
    </source>
</evidence>
<feature type="non-terminal residue" evidence="4">
    <location>
        <position position="1"/>
    </location>
</feature>
<dbReference type="InterPro" id="IPR017946">
    <property type="entry name" value="PLC-like_Pdiesterase_TIM-brl"/>
</dbReference>
<evidence type="ECO:0000313" key="5">
    <source>
        <dbReference type="Proteomes" id="UP000767238"/>
    </source>
</evidence>
<organism evidence="4 5">
    <name type="scientific">Aureobasidium melanogenum</name>
    <name type="common">Aureobasidium pullulans var. melanogenum</name>
    <dbReference type="NCBI Taxonomy" id="46634"/>
    <lineage>
        <taxon>Eukaryota</taxon>
        <taxon>Fungi</taxon>
        <taxon>Dikarya</taxon>
        <taxon>Ascomycota</taxon>
        <taxon>Pezizomycotina</taxon>
        <taxon>Dothideomycetes</taxon>
        <taxon>Dothideomycetidae</taxon>
        <taxon>Dothideales</taxon>
        <taxon>Saccotheciaceae</taxon>
        <taxon>Aureobasidium</taxon>
    </lineage>
</organism>
<comment type="similarity">
    <text evidence="1">Belongs to the AIM6 family.</text>
</comment>
<keyword evidence="3" id="KW-0472">Membrane</keyword>
<dbReference type="PANTHER" id="PTHR31571:SF1">
    <property type="entry name" value="ALTERED INHERITANCE OF MITOCHONDRIA PROTEIN 6"/>
    <property type="match status" value="1"/>
</dbReference>
<dbReference type="AlphaFoldDB" id="A0A9P8G7U3"/>
<sequence length="417" mass="46896">MGAKPLSPIMEDLIRLETFADEEDNSSECEIDRTVRKSRRRSYLRSSSRDHKRDVEKNAIDPSLRRRLSVRGWGCPRLARLMFATAAGFFIAMVLFHIIVSSASGFMELRDEFDEVFSGPLHVLSEPLNPQREAFLRNVLPVPCHSHNDYWRRTPLYAALGSGCISVEADVWLFDDDLFVGHDIGSLTRDATLHSMYLDPLERVLRIMNANSQVGNVSTNGKQGVFSLDPGQTLVLLVDLKTSGHETYTKLNEQLQGLRDDQWLTHWNGTHRAERPITIVASGNAPFELIAANDNYRDIFFDAPLSSLASDSDPAAPTPAPGVPAIHESPTYPGPGLLRYKYNPSNSWYASSNFRAVGGIRSIFEITAPQIRNLGDHMRMAEARGLVPRYWGIPRWPRALRDQIWEGGEERILGPLE</sequence>
<dbReference type="PANTHER" id="PTHR31571">
    <property type="entry name" value="ALTERED INHERITANCE OF MITOCHONDRIA PROTEIN 6"/>
    <property type="match status" value="1"/>
</dbReference>
<dbReference type="SUPFAM" id="SSF51695">
    <property type="entry name" value="PLC-like phosphodiesterases"/>
    <property type="match status" value="1"/>
</dbReference>
<protein>
    <recommendedName>
        <fullName evidence="2">Altered inheritance of mitochondria protein 6</fullName>
    </recommendedName>
</protein>
<gene>
    <name evidence="4" type="ORF">KCV03_g9477</name>
</gene>
<dbReference type="Proteomes" id="UP000767238">
    <property type="component" value="Unassembled WGS sequence"/>
</dbReference>
<comment type="caution">
    <text evidence="4">The sequence shown here is derived from an EMBL/GenBank/DDBJ whole genome shotgun (WGS) entry which is preliminary data.</text>
</comment>
<dbReference type="GO" id="GO:0008081">
    <property type="term" value="F:phosphoric diester hydrolase activity"/>
    <property type="evidence" value="ECO:0007669"/>
    <property type="project" value="InterPro"/>
</dbReference>
<evidence type="ECO:0000313" key="4">
    <source>
        <dbReference type="EMBL" id="KAH0212099.1"/>
    </source>
</evidence>
<proteinExistence type="inferred from homology"/>
<name>A0A9P8G7U3_AURME</name>
<keyword evidence="3" id="KW-1133">Transmembrane helix</keyword>
<dbReference type="InterPro" id="IPR051236">
    <property type="entry name" value="HAT_RTT109-like"/>
</dbReference>
<keyword evidence="3" id="KW-0812">Transmembrane</keyword>
<accession>A0A9P8G7U3</accession>
<reference evidence="4" key="2">
    <citation type="submission" date="2021-08" db="EMBL/GenBank/DDBJ databases">
        <authorList>
            <person name="Gostincar C."/>
            <person name="Sun X."/>
            <person name="Song Z."/>
            <person name="Gunde-Cimerman N."/>
        </authorList>
    </citation>
    <scope>NUCLEOTIDE SEQUENCE</scope>
    <source>
        <strain evidence="4">EXF-8016</strain>
    </source>
</reference>
<feature type="transmembrane region" description="Helical" evidence="3">
    <location>
        <begin position="81"/>
        <end position="100"/>
    </location>
</feature>
<dbReference type="GO" id="GO:0006629">
    <property type="term" value="P:lipid metabolic process"/>
    <property type="evidence" value="ECO:0007669"/>
    <property type="project" value="InterPro"/>
</dbReference>
<reference evidence="4" key="1">
    <citation type="journal article" date="2021" name="J Fungi (Basel)">
        <title>Virulence traits and population genomics of the black yeast Aureobasidium melanogenum.</title>
        <authorList>
            <person name="Cernosa A."/>
            <person name="Sun X."/>
            <person name="Gostincar C."/>
            <person name="Fang C."/>
            <person name="Gunde-Cimerman N."/>
            <person name="Song Z."/>
        </authorList>
    </citation>
    <scope>NUCLEOTIDE SEQUENCE</scope>
    <source>
        <strain evidence="4">EXF-8016</strain>
    </source>
</reference>
<dbReference type="OrthoDB" id="4153866at2759"/>
<dbReference type="EMBL" id="JAHFYH010000124">
    <property type="protein sequence ID" value="KAH0212099.1"/>
    <property type="molecule type" value="Genomic_DNA"/>
</dbReference>
<evidence type="ECO:0000256" key="2">
    <source>
        <dbReference type="ARBA" id="ARBA00014286"/>
    </source>
</evidence>